<reference evidence="1 2" key="1">
    <citation type="submission" date="2020-04" db="EMBL/GenBank/DDBJ databases">
        <authorList>
            <person name="Yin C."/>
        </authorList>
    </citation>
    <scope>NUCLEOTIDE SEQUENCE [LARGE SCALE GENOMIC DNA]</scope>
    <source>
        <strain evidence="1 2">Ae27</strain>
    </source>
</reference>
<evidence type="ECO:0000313" key="1">
    <source>
        <dbReference type="EMBL" id="NLR69225.1"/>
    </source>
</evidence>
<comment type="caution">
    <text evidence="1">The sequence shown here is derived from an EMBL/GenBank/DDBJ whole genome shotgun (WGS) entry which is preliminary data.</text>
</comment>
<keyword evidence="2" id="KW-1185">Reference proteome</keyword>
<dbReference type="EMBL" id="JABAIA010000006">
    <property type="protein sequence ID" value="NLR69225.1"/>
    <property type="molecule type" value="Genomic_DNA"/>
</dbReference>
<protein>
    <recommendedName>
        <fullName evidence="3">DUF1826 domain-containing protein</fullName>
    </recommendedName>
</protein>
<organism evidence="1 2">
    <name type="scientific">Chitinophaga varians</name>
    <dbReference type="NCBI Taxonomy" id="2202339"/>
    <lineage>
        <taxon>Bacteria</taxon>
        <taxon>Pseudomonadati</taxon>
        <taxon>Bacteroidota</taxon>
        <taxon>Chitinophagia</taxon>
        <taxon>Chitinophagales</taxon>
        <taxon>Chitinophagaceae</taxon>
        <taxon>Chitinophaga</taxon>
    </lineage>
</organism>
<dbReference type="AlphaFoldDB" id="A0A847S795"/>
<evidence type="ECO:0008006" key="3">
    <source>
        <dbReference type="Google" id="ProtNLM"/>
    </source>
</evidence>
<sequence>MMDLSDGERHIRRVTNFQDLVTTPFKGEVNAICWARTLAGDFSEIVNKIALTGNITKVDPAELRALQLSEQGELAREVLLNDLQALKDHGASPVLNVIDHYDQDDTFPFFPTDVYSFHVDRSPIPTDTFLCTYYGDASDILPNAQGQQKILIPAIRAELEKLYHGPAEGFDSFLSEHFFDLHYQASPDARPISLGVGNLWRLAVDHPESQVPPCLHRAPREKSGQKRLLLIC</sequence>
<gene>
    <name evidence="1" type="ORF">HGH92_33315</name>
</gene>
<evidence type="ECO:0000313" key="2">
    <source>
        <dbReference type="Proteomes" id="UP000570474"/>
    </source>
</evidence>
<dbReference type="Proteomes" id="UP000570474">
    <property type="component" value="Unassembled WGS sequence"/>
</dbReference>
<proteinExistence type="predicted"/>
<dbReference type="RefSeq" id="WP_168875186.1">
    <property type="nucleotide sequence ID" value="NZ_JABAIA010000006.1"/>
</dbReference>
<name>A0A847S795_9BACT</name>
<accession>A0A847S795</accession>